<evidence type="ECO:0000259" key="2">
    <source>
        <dbReference type="Pfam" id="PF13392"/>
    </source>
</evidence>
<dbReference type="Pfam" id="PF13392">
    <property type="entry name" value="HNH_3"/>
    <property type="match status" value="1"/>
</dbReference>
<comment type="caution">
    <text evidence="3">The sequence shown here is derived from an EMBL/GenBank/DDBJ whole genome shotgun (WGS) entry which is preliminary data.</text>
</comment>
<dbReference type="Proteomes" id="UP000286114">
    <property type="component" value="Unassembled WGS sequence"/>
</dbReference>
<feature type="domain" description="HNH nuclease" evidence="2">
    <location>
        <begin position="74"/>
        <end position="116"/>
    </location>
</feature>
<gene>
    <name evidence="3" type="ORF">DW873_00090</name>
</gene>
<feature type="domain" description="NUMOD4" evidence="1">
    <location>
        <begin position="3"/>
        <end position="63"/>
    </location>
</feature>
<proteinExistence type="predicted"/>
<sequence length="197" mass="22577">MKEEWRDIKGFEGYYKISNLGRILSLPKKKNVNVFNKAKTTTITREKIIKGSKDKDGYVVINLKVGTKLRKFKVHRLVAIAFLKEDKARTLINHKNGIKDDNRADNLEWVSSKENAIHAHSVLFDETHHYYRERLVSQYTLDGVFLKIHKSITRAALDAGISKSAVCDCCKGKISQAGSYVWRYAETDMNDLKSITL</sequence>
<name>A0A413XHR2_BACUN</name>
<protein>
    <recommendedName>
        <fullName evidence="5">Endonuclease</fullName>
    </recommendedName>
</protein>
<dbReference type="InterPro" id="IPR044925">
    <property type="entry name" value="His-Me_finger_sf"/>
</dbReference>
<dbReference type="Gene3D" id="3.90.75.20">
    <property type="match status" value="1"/>
</dbReference>
<dbReference type="SUPFAM" id="SSF64496">
    <property type="entry name" value="DNA-binding domain of intron-encoded endonucleases"/>
    <property type="match status" value="1"/>
</dbReference>
<evidence type="ECO:0000313" key="4">
    <source>
        <dbReference type="Proteomes" id="UP000286114"/>
    </source>
</evidence>
<dbReference type="InterPro" id="IPR010902">
    <property type="entry name" value="NUMOD4"/>
</dbReference>
<dbReference type="Pfam" id="PF07463">
    <property type="entry name" value="NUMOD4"/>
    <property type="match status" value="1"/>
</dbReference>
<evidence type="ECO:0000313" key="3">
    <source>
        <dbReference type="EMBL" id="RHB77439.1"/>
    </source>
</evidence>
<dbReference type="Gene3D" id="1.10.10.10">
    <property type="entry name" value="Winged helix-like DNA-binding domain superfamily/Winged helix DNA-binding domain"/>
    <property type="match status" value="1"/>
</dbReference>
<dbReference type="GO" id="GO:0016788">
    <property type="term" value="F:hydrolase activity, acting on ester bonds"/>
    <property type="evidence" value="ECO:0007669"/>
    <property type="project" value="InterPro"/>
</dbReference>
<evidence type="ECO:0008006" key="5">
    <source>
        <dbReference type="Google" id="ProtNLM"/>
    </source>
</evidence>
<dbReference type="InterPro" id="IPR036388">
    <property type="entry name" value="WH-like_DNA-bd_sf"/>
</dbReference>
<dbReference type="RefSeq" id="WP_117880683.1">
    <property type="nucleotide sequence ID" value="NZ_QRLB01000002.1"/>
</dbReference>
<dbReference type="EMBL" id="QSHA01000001">
    <property type="protein sequence ID" value="RHB77439.1"/>
    <property type="molecule type" value="Genomic_DNA"/>
</dbReference>
<accession>A0A413XHR2</accession>
<dbReference type="AlphaFoldDB" id="A0A413XHR2"/>
<dbReference type="SUPFAM" id="SSF54060">
    <property type="entry name" value="His-Me finger endonucleases"/>
    <property type="match status" value="1"/>
</dbReference>
<dbReference type="InterPro" id="IPR003615">
    <property type="entry name" value="HNH_nuc"/>
</dbReference>
<organism evidence="3 4">
    <name type="scientific">Bacteroides uniformis</name>
    <dbReference type="NCBI Taxonomy" id="820"/>
    <lineage>
        <taxon>Bacteria</taxon>
        <taxon>Pseudomonadati</taxon>
        <taxon>Bacteroidota</taxon>
        <taxon>Bacteroidia</taxon>
        <taxon>Bacteroidales</taxon>
        <taxon>Bacteroidaceae</taxon>
        <taxon>Bacteroides</taxon>
    </lineage>
</organism>
<evidence type="ECO:0000259" key="1">
    <source>
        <dbReference type="Pfam" id="PF07463"/>
    </source>
</evidence>
<reference evidence="3 4" key="1">
    <citation type="submission" date="2018-08" db="EMBL/GenBank/DDBJ databases">
        <title>A genome reference for cultivated species of the human gut microbiota.</title>
        <authorList>
            <person name="Zou Y."/>
            <person name="Xue W."/>
            <person name="Luo G."/>
        </authorList>
    </citation>
    <scope>NUCLEOTIDE SEQUENCE [LARGE SCALE GENOMIC DNA]</scope>
    <source>
        <strain evidence="3 4">AM39-1</strain>
    </source>
</reference>